<comment type="caution">
    <text evidence="2">The sequence shown here is derived from an EMBL/GenBank/DDBJ whole genome shotgun (WGS) entry which is preliminary data.</text>
</comment>
<dbReference type="Pfam" id="PF02591">
    <property type="entry name" value="Zn_ribbon_9"/>
    <property type="match status" value="1"/>
</dbReference>
<protein>
    <recommendedName>
        <fullName evidence="1">C4-type zinc ribbon domain-containing protein</fullName>
    </recommendedName>
</protein>
<sequence>MGITAETVNLLMTEDDIMRCPNCTRILVLAPPLGEAGRD</sequence>
<dbReference type="EMBL" id="BARS01033150">
    <property type="protein sequence ID" value="GAG22636.1"/>
    <property type="molecule type" value="Genomic_DNA"/>
</dbReference>
<feature type="domain" description="C4-type zinc ribbon" evidence="1">
    <location>
        <begin position="1"/>
        <end position="27"/>
    </location>
</feature>
<dbReference type="Gene3D" id="1.10.287.1490">
    <property type="match status" value="1"/>
</dbReference>
<dbReference type="InterPro" id="IPR003743">
    <property type="entry name" value="Zf-RING_7"/>
</dbReference>
<accession>X0XCH7</accession>
<organism evidence="2">
    <name type="scientific">marine sediment metagenome</name>
    <dbReference type="NCBI Taxonomy" id="412755"/>
    <lineage>
        <taxon>unclassified sequences</taxon>
        <taxon>metagenomes</taxon>
        <taxon>ecological metagenomes</taxon>
    </lineage>
</organism>
<gene>
    <name evidence="2" type="ORF">S01H1_51373</name>
</gene>
<evidence type="ECO:0000259" key="1">
    <source>
        <dbReference type="Pfam" id="PF02591"/>
    </source>
</evidence>
<name>X0XCH7_9ZZZZ</name>
<evidence type="ECO:0000313" key="2">
    <source>
        <dbReference type="EMBL" id="GAG22636.1"/>
    </source>
</evidence>
<proteinExistence type="predicted"/>
<dbReference type="AlphaFoldDB" id="X0XCH7"/>
<reference evidence="2" key="1">
    <citation type="journal article" date="2014" name="Front. Microbiol.">
        <title>High frequency of phylogenetically diverse reductive dehalogenase-homologous genes in deep subseafloor sedimentary metagenomes.</title>
        <authorList>
            <person name="Kawai M."/>
            <person name="Futagami T."/>
            <person name="Toyoda A."/>
            <person name="Takaki Y."/>
            <person name="Nishi S."/>
            <person name="Hori S."/>
            <person name="Arai W."/>
            <person name="Tsubouchi T."/>
            <person name="Morono Y."/>
            <person name="Uchiyama I."/>
            <person name="Ito T."/>
            <person name="Fujiyama A."/>
            <person name="Inagaki F."/>
            <person name="Takami H."/>
        </authorList>
    </citation>
    <scope>NUCLEOTIDE SEQUENCE</scope>
    <source>
        <strain evidence="2">Expedition CK06-06</strain>
    </source>
</reference>